<evidence type="ECO:0000313" key="1">
    <source>
        <dbReference type="EMBL" id="KKM68724.1"/>
    </source>
</evidence>
<sequence length="220" mass="25482">MKEVRIVKITDTDYQFTENNVPYVYPRVTSIIKEFGINDLSKVPPDDLEKGRQLGSAVHSMIELYNKDFLNVDSLDVKLPPYLEGYKKFRAEVSWAKEFESTPHEQEVKLIVETEDPENDSTGIFIYSHRWGFAGTLDDVFKPQIITDYKSGVLGKEGMKAAALQTAAYSIGYKELYRKSIKKRFTVHLKPGGYKIHEYNQEKDMYDFLALMTVHHLKRK</sequence>
<protein>
    <recommendedName>
        <fullName evidence="2">PD-(D/E)XK endonuclease-like domain-containing protein</fullName>
    </recommendedName>
</protein>
<proteinExistence type="predicted"/>
<gene>
    <name evidence="1" type="ORF">LCGC14_1457980</name>
</gene>
<organism evidence="1">
    <name type="scientific">marine sediment metagenome</name>
    <dbReference type="NCBI Taxonomy" id="412755"/>
    <lineage>
        <taxon>unclassified sequences</taxon>
        <taxon>metagenomes</taxon>
        <taxon>ecological metagenomes</taxon>
    </lineage>
</organism>
<accession>A0A0F9JFW0</accession>
<dbReference type="EMBL" id="LAZR01010118">
    <property type="protein sequence ID" value="KKM68724.1"/>
    <property type="molecule type" value="Genomic_DNA"/>
</dbReference>
<comment type="caution">
    <text evidence="1">The sequence shown here is derived from an EMBL/GenBank/DDBJ whole genome shotgun (WGS) entry which is preliminary data.</text>
</comment>
<name>A0A0F9JFW0_9ZZZZ</name>
<evidence type="ECO:0008006" key="2">
    <source>
        <dbReference type="Google" id="ProtNLM"/>
    </source>
</evidence>
<dbReference type="AlphaFoldDB" id="A0A0F9JFW0"/>
<reference evidence="1" key="1">
    <citation type="journal article" date="2015" name="Nature">
        <title>Complex archaea that bridge the gap between prokaryotes and eukaryotes.</title>
        <authorList>
            <person name="Spang A."/>
            <person name="Saw J.H."/>
            <person name="Jorgensen S.L."/>
            <person name="Zaremba-Niedzwiedzka K."/>
            <person name="Martijn J."/>
            <person name="Lind A.E."/>
            <person name="van Eijk R."/>
            <person name="Schleper C."/>
            <person name="Guy L."/>
            <person name="Ettema T.J."/>
        </authorList>
    </citation>
    <scope>NUCLEOTIDE SEQUENCE</scope>
</reference>